<accession>A0A418W264</accession>
<dbReference type="PANTHER" id="PTHR44858:SF1">
    <property type="entry name" value="UDP-N-ACETYLGLUCOSAMINE--PEPTIDE N-ACETYLGLUCOSAMINYLTRANSFERASE SPINDLY-RELATED"/>
    <property type="match status" value="1"/>
</dbReference>
<keyword evidence="2 3" id="KW-0802">TPR repeat</keyword>
<dbReference type="Proteomes" id="UP000283458">
    <property type="component" value="Unassembled WGS sequence"/>
</dbReference>
<dbReference type="PROSITE" id="PS50005">
    <property type="entry name" value="TPR"/>
    <property type="match status" value="1"/>
</dbReference>
<dbReference type="SUPFAM" id="SSF48452">
    <property type="entry name" value="TPR-like"/>
    <property type="match status" value="1"/>
</dbReference>
<dbReference type="AlphaFoldDB" id="A0A418W264"/>
<comment type="caution">
    <text evidence="4">The sequence shown here is derived from an EMBL/GenBank/DDBJ whole genome shotgun (WGS) entry which is preliminary data.</text>
</comment>
<evidence type="ECO:0000313" key="4">
    <source>
        <dbReference type="EMBL" id="RJF84127.1"/>
    </source>
</evidence>
<dbReference type="InterPro" id="IPR019734">
    <property type="entry name" value="TPR_rpt"/>
</dbReference>
<dbReference type="PANTHER" id="PTHR44858">
    <property type="entry name" value="TETRATRICOPEPTIDE REPEAT PROTEIN 6"/>
    <property type="match status" value="1"/>
</dbReference>
<dbReference type="InterPro" id="IPR050498">
    <property type="entry name" value="Ycf3"/>
</dbReference>
<sequence length="355" mass="40070">MDFGILTVPALALSALLGYSVFFDSSSVLFRDITVPDVVAEDGFTPHVMASRLASEVRGISRAARTAKEQQKVGLTDDETAVKVVADQFEFLKPIKATQEVMGLVTFIFSGEMVKLEKDYEFAVRGEDRKAGRTISISARGARPEELIRPVAIDLVRFIDPYIVASYYYETTRDSGSKDYSNTLRELRNCMIVMPKDERYWAVNLQGLVFLQQGKPDDAIMKFNEARTMRPDFVLPVYNIGVAMAAKGKHEDAIAKYKEVLTIDAEKRSRYPHAYTQWGVSLAATGRPEEALTMFQRAEQADSNYADLYNAWGKFLRDQNKIVEAREMFQKAIDRAPERAEFRENLKVALSAPVR</sequence>
<dbReference type="EMBL" id="QYUL01000001">
    <property type="protein sequence ID" value="RJF84127.1"/>
    <property type="molecule type" value="Genomic_DNA"/>
</dbReference>
<evidence type="ECO:0000256" key="1">
    <source>
        <dbReference type="ARBA" id="ARBA00022737"/>
    </source>
</evidence>
<protein>
    <submittedName>
        <fullName evidence="4">Tetratricopeptide repeat protein</fullName>
    </submittedName>
</protein>
<proteinExistence type="predicted"/>
<dbReference type="InterPro" id="IPR011990">
    <property type="entry name" value="TPR-like_helical_dom_sf"/>
</dbReference>
<organism evidence="4 5">
    <name type="scientific">Azospirillum cavernae</name>
    <dbReference type="NCBI Taxonomy" id="2320860"/>
    <lineage>
        <taxon>Bacteria</taxon>
        <taxon>Pseudomonadati</taxon>
        <taxon>Pseudomonadota</taxon>
        <taxon>Alphaproteobacteria</taxon>
        <taxon>Rhodospirillales</taxon>
        <taxon>Azospirillaceae</taxon>
        <taxon>Azospirillum</taxon>
    </lineage>
</organism>
<dbReference type="Gene3D" id="1.25.40.10">
    <property type="entry name" value="Tetratricopeptide repeat domain"/>
    <property type="match status" value="1"/>
</dbReference>
<feature type="repeat" description="TPR" evidence="3">
    <location>
        <begin position="306"/>
        <end position="339"/>
    </location>
</feature>
<evidence type="ECO:0000256" key="3">
    <source>
        <dbReference type="PROSITE-ProRule" id="PRU00339"/>
    </source>
</evidence>
<keyword evidence="1" id="KW-0677">Repeat</keyword>
<gene>
    <name evidence="4" type="ORF">D3877_05855</name>
</gene>
<evidence type="ECO:0000313" key="5">
    <source>
        <dbReference type="Proteomes" id="UP000283458"/>
    </source>
</evidence>
<dbReference type="SMART" id="SM00028">
    <property type="entry name" value="TPR"/>
    <property type="match status" value="4"/>
</dbReference>
<evidence type="ECO:0000256" key="2">
    <source>
        <dbReference type="ARBA" id="ARBA00022803"/>
    </source>
</evidence>
<name>A0A418W264_9PROT</name>
<reference evidence="4 5" key="1">
    <citation type="submission" date="2018-09" db="EMBL/GenBank/DDBJ databases">
        <authorList>
            <person name="Zhu H."/>
        </authorList>
    </citation>
    <scope>NUCLEOTIDE SEQUENCE [LARGE SCALE GENOMIC DNA]</scope>
    <source>
        <strain evidence="4 5">K2W22B-5</strain>
    </source>
</reference>
<keyword evidence="5" id="KW-1185">Reference proteome</keyword>
<dbReference type="Pfam" id="PF13432">
    <property type="entry name" value="TPR_16"/>
    <property type="match status" value="2"/>
</dbReference>